<evidence type="ECO:0000313" key="3">
    <source>
        <dbReference type="Proteomes" id="UP000194003"/>
    </source>
</evidence>
<proteinExistence type="predicted"/>
<dbReference type="RefSeq" id="WP_085440832.1">
    <property type="nucleotide sequence ID" value="NZ_LVJN01000015.1"/>
</dbReference>
<sequence>MKRALICGAVVLNIASFSEAEAASAQREQLEKVREARRALAICRAQYEIPRILAVKVAYKDKIEAQKKLAEMKEAVQNGAKEACASHNKKLQMEATKGIMQGLSVEEMVKGSEEEGLKIYKQFMKIMLDKIKEKQ</sequence>
<dbReference type="AlphaFoldDB" id="A0A1Y2K890"/>
<keyword evidence="1" id="KW-0732">Signal</keyword>
<name>A0A1Y2K890_9PROT</name>
<protein>
    <submittedName>
        <fullName evidence="2">Uncharacterized protein</fullName>
    </submittedName>
</protein>
<gene>
    <name evidence="2" type="ORF">MAIT1_00135</name>
</gene>
<evidence type="ECO:0000256" key="1">
    <source>
        <dbReference type="SAM" id="SignalP"/>
    </source>
</evidence>
<feature type="chain" id="PRO_5012892384" evidence="1">
    <location>
        <begin position="23"/>
        <end position="135"/>
    </location>
</feature>
<evidence type="ECO:0000313" key="2">
    <source>
        <dbReference type="EMBL" id="OSM06970.1"/>
    </source>
</evidence>
<reference evidence="2 3" key="1">
    <citation type="journal article" date="2016" name="BMC Genomics">
        <title>Combined genomic and structural analyses of a cultured magnetotactic bacterium reveals its niche adaptation to a dynamic environment.</title>
        <authorList>
            <person name="Araujo A.C."/>
            <person name="Morillo V."/>
            <person name="Cypriano J."/>
            <person name="Teixeira L.C."/>
            <person name="Leao P."/>
            <person name="Lyra S."/>
            <person name="Almeida L.G."/>
            <person name="Bazylinski D.A."/>
            <person name="Vasconcellos A.T."/>
            <person name="Abreu F."/>
            <person name="Lins U."/>
        </authorList>
    </citation>
    <scope>NUCLEOTIDE SEQUENCE [LARGE SCALE GENOMIC DNA]</scope>
    <source>
        <strain evidence="2 3">IT-1</strain>
    </source>
</reference>
<keyword evidence="3" id="KW-1185">Reference proteome</keyword>
<comment type="caution">
    <text evidence="2">The sequence shown here is derived from an EMBL/GenBank/DDBJ whole genome shotgun (WGS) entry which is preliminary data.</text>
</comment>
<feature type="signal peptide" evidence="1">
    <location>
        <begin position="1"/>
        <end position="22"/>
    </location>
</feature>
<accession>A0A1Y2K890</accession>
<dbReference type="EMBL" id="LVJN01000015">
    <property type="protein sequence ID" value="OSM06970.1"/>
    <property type="molecule type" value="Genomic_DNA"/>
</dbReference>
<dbReference type="Proteomes" id="UP000194003">
    <property type="component" value="Unassembled WGS sequence"/>
</dbReference>
<organism evidence="2 3">
    <name type="scientific">Magnetofaba australis IT-1</name>
    <dbReference type="NCBI Taxonomy" id="1434232"/>
    <lineage>
        <taxon>Bacteria</taxon>
        <taxon>Pseudomonadati</taxon>
        <taxon>Pseudomonadota</taxon>
        <taxon>Magnetococcia</taxon>
        <taxon>Magnetococcales</taxon>
        <taxon>Magnetococcaceae</taxon>
        <taxon>Magnetofaba</taxon>
    </lineage>
</organism>